<dbReference type="AlphaFoldDB" id="A0A2I0JP87"/>
<dbReference type="PANTHER" id="PTHR35046">
    <property type="entry name" value="ZINC KNUCKLE (CCHC-TYPE) FAMILY PROTEIN"/>
    <property type="match status" value="1"/>
</dbReference>
<keyword evidence="1" id="KW-0808">Transferase</keyword>
<evidence type="ECO:0000313" key="10">
    <source>
        <dbReference type="Proteomes" id="UP000233551"/>
    </source>
</evidence>
<proteinExistence type="predicted"/>
<dbReference type="Proteomes" id="UP000233551">
    <property type="component" value="Unassembled WGS sequence"/>
</dbReference>
<evidence type="ECO:0000259" key="7">
    <source>
        <dbReference type="Pfam" id="PF17917"/>
    </source>
</evidence>
<comment type="caution">
    <text evidence="9">The sequence shown here is derived from an EMBL/GenBank/DDBJ whole genome shotgun (WGS) entry which is preliminary data.</text>
</comment>
<dbReference type="GO" id="GO:0003964">
    <property type="term" value="F:RNA-directed DNA polymerase activity"/>
    <property type="evidence" value="ECO:0007669"/>
    <property type="project" value="UniProtKB-KW"/>
</dbReference>
<dbReference type="STRING" id="22663.A0A2I0JP87"/>
<feature type="domain" description="Integrase zinc-binding" evidence="8">
    <location>
        <begin position="159"/>
        <end position="216"/>
    </location>
</feature>
<dbReference type="Pfam" id="PF17921">
    <property type="entry name" value="Integrase_H2C2"/>
    <property type="match status" value="1"/>
</dbReference>
<dbReference type="GO" id="GO:0016787">
    <property type="term" value="F:hydrolase activity"/>
    <property type="evidence" value="ECO:0007669"/>
    <property type="project" value="UniProtKB-KW"/>
</dbReference>
<accession>A0A2I0JP87</accession>
<dbReference type="SUPFAM" id="SSF56672">
    <property type="entry name" value="DNA/RNA polymerases"/>
    <property type="match status" value="1"/>
</dbReference>
<evidence type="ECO:0000313" key="9">
    <source>
        <dbReference type="EMBL" id="PKI58104.1"/>
    </source>
</evidence>
<evidence type="ECO:0000256" key="5">
    <source>
        <dbReference type="ARBA" id="ARBA00022801"/>
    </source>
</evidence>
<evidence type="ECO:0000256" key="4">
    <source>
        <dbReference type="ARBA" id="ARBA00022759"/>
    </source>
</evidence>
<feature type="domain" description="Reverse transcriptase RNase H-like" evidence="7">
    <location>
        <begin position="4"/>
        <end position="79"/>
    </location>
</feature>
<dbReference type="CDD" id="cd09274">
    <property type="entry name" value="RNase_HI_RT_Ty3"/>
    <property type="match status" value="1"/>
</dbReference>
<dbReference type="InterPro" id="IPR043502">
    <property type="entry name" value="DNA/RNA_pol_sf"/>
</dbReference>
<dbReference type="InterPro" id="IPR041373">
    <property type="entry name" value="RT_RNaseH"/>
</dbReference>
<reference evidence="9 10" key="1">
    <citation type="submission" date="2017-11" db="EMBL/GenBank/DDBJ databases">
        <title>De-novo sequencing of pomegranate (Punica granatum L.) genome.</title>
        <authorList>
            <person name="Akparov Z."/>
            <person name="Amiraslanov A."/>
            <person name="Hajiyeva S."/>
            <person name="Abbasov M."/>
            <person name="Kaur K."/>
            <person name="Hamwieh A."/>
            <person name="Solovyev V."/>
            <person name="Salamov A."/>
            <person name="Braich B."/>
            <person name="Kosarev P."/>
            <person name="Mahmoud A."/>
            <person name="Hajiyev E."/>
            <person name="Babayeva S."/>
            <person name="Izzatullayeva V."/>
            <person name="Mammadov A."/>
            <person name="Mammadov A."/>
            <person name="Sharifova S."/>
            <person name="Ojaghi J."/>
            <person name="Eynullazada K."/>
            <person name="Bayramov B."/>
            <person name="Abdulazimova A."/>
            <person name="Shahmuradov I."/>
        </authorList>
    </citation>
    <scope>NUCLEOTIDE SEQUENCE [LARGE SCALE GENOMIC DNA]</scope>
    <source>
        <strain evidence="10">cv. AG2017</strain>
        <tissue evidence="9">Leaf</tissue>
    </source>
</reference>
<keyword evidence="5" id="KW-0378">Hydrolase</keyword>
<keyword evidence="3" id="KW-0540">Nuclease</keyword>
<name>A0A2I0JP87_PUNGR</name>
<protein>
    <recommendedName>
        <fullName evidence="11">Integrase zinc-binding domain-containing protein</fullName>
    </recommendedName>
</protein>
<keyword evidence="10" id="KW-1185">Reference proteome</keyword>
<organism evidence="9 10">
    <name type="scientific">Punica granatum</name>
    <name type="common">Pomegranate</name>
    <dbReference type="NCBI Taxonomy" id="22663"/>
    <lineage>
        <taxon>Eukaryota</taxon>
        <taxon>Viridiplantae</taxon>
        <taxon>Streptophyta</taxon>
        <taxon>Embryophyta</taxon>
        <taxon>Tracheophyta</taxon>
        <taxon>Spermatophyta</taxon>
        <taxon>Magnoliopsida</taxon>
        <taxon>eudicotyledons</taxon>
        <taxon>Gunneridae</taxon>
        <taxon>Pentapetalae</taxon>
        <taxon>rosids</taxon>
        <taxon>malvids</taxon>
        <taxon>Myrtales</taxon>
        <taxon>Lythraceae</taxon>
        <taxon>Punica</taxon>
    </lineage>
</organism>
<evidence type="ECO:0000256" key="6">
    <source>
        <dbReference type="ARBA" id="ARBA00022918"/>
    </source>
</evidence>
<dbReference type="Pfam" id="PF17917">
    <property type="entry name" value="RT_RNaseH"/>
    <property type="match status" value="1"/>
</dbReference>
<evidence type="ECO:0000256" key="2">
    <source>
        <dbReference type="ARBA" id="ARBA00022695"/>
    </source>
</evidence>
<keyword evidence="4" id="KW-0255">Endonuclease</keyword>
<evidence type="ECO:0000259" key="8">
    <source>
        <dbReference type="Pfam" id="PF17921"/>
    </source>
</evidence>
<sequence>MDYQRPIAYFSEKLKGAVLNYSTYDKELYALVRALETWQHYLWSKEFIIYTDHESLKHLKGQGKLNRRHARWIEFIEMFPYVIQYKQGKENMVADTLSRRYALVSTLGAKFLGFEHFKELYEHDPDFAATFAACEKGVFDKFHRHEGYLFHENRLCIPKSSMRELLVRESHGGGLMGYFGVVKTLDILKEHFFWPHMKRDVERICSRCTTCKKAKSKIHPHGLYMPLPVPSHPWIDVSMDFVLGLPKSKNIHFIPCHKTDDATHVANLFFKEVVRLHGFPKTIIGFGFT</sequence>
<dbReference type="GO" id="GO:0004519">
    <property type="term" value="F:endonuclease activity"/>
    <property type="evidence" value="ECO:0007669"/>
    <property type="project" value="UniProtKB-KW"/>
</dbReference>
<keyword evidence="6" id="KW-0695">RNA-directed DNA polymerase</keyword>
<evidence type="ECO:0008006" key="11">
    <source>
        <dbReference type="Google" id="ProtNLM"/>
    </source>
</evidence>
<keyword evidence="2" id="KW-0548">Nucleotidyltransferase</keyword>
<evidence type="ECO:0000256" key="3">
    <source>
        <dbReference type="ARBA" id="ARBA00022722"/>
    </source>
</evidence>
<evidence type="ECO:0000256" key="1">
    <source>
        <dbReference type="ARBA" id="ARBA00022679"/>
    </source>
</evidence>
<dbReference type="PANTHER" id="PTHR35046:SF9">
    <property type="entry name" value="RNA-DIRECTED DNA POLYMERASE"/>
    <property type="match status" value="1"/>
</dbReference>
<gene>
    <name evidence="9" type="ORF">CRG98_021483</name>
</gene>
<dbReference type="Gene3D" id="1.10.340.70">
    <property type="match status" value="1"/>
</dbReference>
<dbReference type="FunFam" id="1.10.340.70:FF:000001">
    <property type="entry name" value="Retrovirus-related Pol polyprotein from transposon gypsy-like Protein"/>
    <property type="match status" value="1"/>
</dbReference>
<dbReference type="EMBL" id="PGOL01001441">
    <property type="protein sequence ID" value="PKI58104.1"/>
    <property type="molecule type" value="Genomic_DNA"/>
</dbReference>
<dbReference type="InterPro" id="IPR041588">
    <property type="entry name" value="Integrase_H2C2"/>
</dbReference>